<comment type="caution">
    <text evidence="3">The sequence shown here is derived from an EMBL/GenBank/DDBJ whole genome shotgun (WGS) entry which is preliminary data.</text>
</comment>
<dbReference type="EMBL" id="ASGZ01000005">
    <property type="protein sequence ID" value="ESP89730.1"/>
    <property type="molecule type" value="Genomic_DNA"/>
</dbReference>
<keyword evidence="4" id="KW-1185">Reference proteome</keyword>
<proteinExistence type="predicted"/>
<protein>
    <recommendedName>
        <fullName evidence="2">DUF7995 domain-containing protein</fullName>
    </recommendedName>
</protein>
<dbReference type="InterPro" id="IPR058308">
    <property type="entry name" value="DUF7995"/>
</dbReference>
<name>V4HG83_9EURY</name>
<evidence type="ECO:0000313" key="4">
    <source>
        <dbReference type="Proteomes" id="UP000017840"/>
    </source>
</evidence>
<dbReference type="RefSeq" id="WP_023393005.1">
    <property type="nucleotide sequence ID" value="NZ_ASGZ01000005.1"/>
</dbReference>
<feature type="region of interest" description="Disordered" evidence="1">
    <location>
        <begin position="52"/>
        <end position="72"/>
    </location>
</feature>
<organism evidence="3 4">
    <name type="scientific">Candidatus Halobonum tyrrellensis G22</name>
    <dbReference type="NCBI Taxonomy" id="1324957"/>
    <lineage>
        <taxon>Archaea</taxon>
        <taxon>Methanobacteriati</taxon>
        <taxon>Methanobacteriota</taxon>
        <taxon>Stenosarchaea group</taxon>
        <taxon>Halobacteria</taxon>
        <taxon>Halobacteriales</taxon>
        <taxon>Haloferacaceae</taxon>
        <taxon>Candidatus Halobonum</taxon>
    </lineage>
</organism>
<accession>V4HG83</accession>
<reference evidence="3 4" key="1">
    <citation type="journal article" date="2013" name="Genome Announc.">
        <title>Draft Genome Sequence of 'Candidatus Halobonum tyrrellensis' Strain G22, Isolated from the Hypersaline Waters of Lake Tyrrell, Australia.</title>
        <authorList>
            <person name="Ugalde J.A."/>
            <person name="Narasingarao P."/>
            <person name="Kuo S."/>
            <person name="Podell S."/>
            <person name="Allen E.E."/>
        </authorList>
    </citation>
    <scope>NUCLEOTIDE SEQUENCE [LARGE SCALE GENOMIC DNA]</scope>
    <source>
        <strain evidence="3 4">G22</strain>
    </source>
</reference>
<evidence type="ECO:0000259" key="2">
    <source>
        <dbReference type="Pfam" id="PF25958"/>
    </source>
</evidence>
<dbReference type="AlphaFoldDB" id="V4HG83"/>
<dbReference type="eggNOG" id="arCOG07544">
    <property type="taxonomic scope" value="Archaea"/>
</dbReference>
<sequence>MDAGQVRGDYEGHTTFLYDEMGQAVENDERLTALLEDARDDLWLVPALALQRAESGDEGSESQRHHGPKRASLTCRECDRETAHQFQSVEETPDETWPGQPIWSVACAVRVGTAHPKTNEPYRGYALQAV</sequence>
<dbReference type="Pfam" id="PF25958">
    <property type="entry name" value="DUF7995"/>
    <property type="match status" value="1"/>
</dbReference>
<dbReference type="Proteomes" id="UP000017840">
    <property type="component" value="Unassembled WGS sequence"/>
</dbReference>
<gene>
    <name evidence="3" type="ORF">K933_02046</name>
</gene>
<evidence type="ECO:0000313" key="3">
    <source>
        <dbReference type="EMBL" id="ESP89730.1"/>
    </source>
</evidence>
<feature type="domain" description="DUF7995" evidence="2">
    <location>
        <begin position="7"/>
        <end position="47"/>
    </location>
</feature>
<evidence type="ECO:0000256" key="1">
    <source>
        <dbReference type="SAM" id="MobiDB-lite"/>
    </source>
</evidence>